<feature type="transmembrane region" description="Helical" evidence="3">
    <location>
        <begin position="312"/>
        <end position="331"/>
    </location>
</feature>
<sequence length="376" mass="41772">MQDFYLRNQTFTGQQVEVQLTFAGTLFHVSATICMFVGTTLYPFIGFRALLSIGIFLTMIGLISAGFATEVWHLYLSISICTGCGLAFQTVVGLLLIPGWFSKYISTANGIYHSVFFFANIILPFLMVRVNNTMGPRWSFFIIGIVAFVSSIAVFPFIKERDSTDRKNKLDEVKKNGIVDWSLFRNMNLVIWFTIGPIQMVAEYITFVFAPLYSTYIGLSDIHGATIISILSSFGFLGTVSGGILADKFGSINILIISMVIASISAMLVWMFAYTFSTMIIYAILGGLVNTMYYTVASPITLYIAGPEKYPAALGLKMVPFLFTLAGPTIASYLDISNRQEPFLYVKIFCGAAYMISGLLLLVLKLRMQKKLFAKI</sequence>
<evidence type="ECO:0000256" key="3">
    <source>
        <dbReference type="SAM" id="Phobius"/>
    </source>
</evidence>
<comment type="subcellular location">
    <subcellularLocation>
        <location evidence="1">Membrane</location>
        <topology evidence="1">Multi-pass membrane protein</topology>
    </subcellularLocation>
</comment>
<dbReference type="InterPro" id="IPR036259">
    <property type="entry name" value="MFS_trans_sf"/>
</dbReference>
<dbReference type="PROSITE" id="PS50850">
    <property type="entry name" value="MFS"/>
    <property type="match status" value="1"/>
</dbReference>
<keyword evidence="3" id="KW-1133">Transmembrane helix</keyword>
<dbReference type="Gene3D" id="1.20.1250.20">
    <property type="entry name" value="MFS general substrate transporter like domains"/>
    <property type="match status" value="2"/>
</dbReference>
<evidence type="ECO:0000313" key="6">
    <source>
        <dbReference type="Proteomes" id="UP001209540"/>
    </source>
</evidence>
<comment type="caution">
    <text evidence="5">The sequence shown here is derived from an EMBL/GenBank/DDBJ whole genome shotgun (WGS) entry which is preliminary data.</text>
</comment>
<organism evidence="5 6">
    <name type="scientific">Phascolomyces articulosus</name>
    <dbReference type="NCBI Taxonomy" id="60185"/>
    <lineage>
        <taxon>Eukaryota</taxon>
        <taxon>Fungi</taxon>
        <taxon>Fungi incertae sedis</taxon>
        <taxon>Mucoromycota</taxon>
        <taxon>Mucoromycotina</taxon>
        <taxon>Mucoromycetes</taxon>
        <taxon>Mucorales</taxon>
        <taxon>Lichtheimiaceae</taxon>
        <taxon>Phascolomyces</taxon>
    </lineage>
</organism>
<keyword evidence="3" id="KW-0472">Membrane</keyword>
<dbReference type="Pfam" id="PF07690">
    <property type="entry name" value="MFS_1"/>
    <property type="match status" value="1"/>
</dbReference>
<dbReference type="EMBL" id="JAIXMP010000020">
    <property type="protein sequence ID" value="KAI9257128.1"/>
    <property type="molecule type" value="Genomic_DNA"/>
</dbReference>
<dbReference type="GO" id="GO:0016020">
    <property type="term" value="C:membrane"/>
    <property type="evidence" value="ECO:0007669"/>
    <property type="project" value="UniProtKB-SubCell"/>
</dbReference>
<evidence type="ECO:0000313" key="5">
    <source>
        <dbReference type="EMBL" id="KAI9257128.1"/>
    </source>
</evidence>
<reference evidence="5" key="2">
    <citation type="submission" date="2023-02" db="EMBL/GenBank/DDBJ databases">
        <authorList>
            <consortium name="DOE Joint Genome Institute"/>
            <person name="Mondo S.J."/>
            <person name="Chang Y."/>
            <person name="Wang Y."/>
            <person name="Ahrendt S."/>
            <person name="Andreopoulos W."/>
            <person name="Barry K."/>
            <person name="Beard J."/>
            <person name="Benny G.L."/>
            <person name="Blankenship S."/>
            <person name="Bonito G."/>
            <person name="Cuomo C."/>
            <person name="Desiro A."/>
            <person name="Gervers K.A."/>
            <person name="Hundley H."/>
            <person name="Kuo A."/>
            <person name="LaButti K."/>
            <person name="Lang B.F."/>
            <person name="Lipzen A."/>
            <person name="O'Donnell K."/>
            <person name="Pangilinan J."/>
            <person name="Reynolds N."/>
            <person name="Sandor L."/>
            <person name="Smith M.W."/>
            <person name="Tsang A."/>
            <person name="Grigoriev I.V."/>
            <person name="Stajich J.E."/>
            <person name="Spatafora J.W."/>
        </authorList>
    </citation>
    <scope>NUCLEOTIDE SEQUENCE</scope>
    <source>
        <strain evidence="5">RSA 2281</strain>
    </source>
</reference>
<dbReference type="SUPFAM" id="SSF103473">
    <property type="entry name" value="MFS general substrate transporter"/>
    <property type="match status" value="1"/>
</dbReference>
<dbReference type="AlphaFoldDB" id="A0AAD5JW37"/>
<feature type="transmembrane region" description="Helical" evidence="3">
    <location>
        <begin position="252"/>
        <end position="273"/>
    </location>
</feature>
<keyword evidence="3" id="KW-0812">Transmembrane</keyword>
<feature type="transmembrane region" description="Helical" evidence="3">
    <location>
        <begin position="343"/>
        <end position="364"/>
    </location>
</feature>
<dbReference type="InterPro" id="IPR020846">
    <property type="entry name" value="MFS_dom"/>
</dbReference>
<gene>
    <name evidence="5" type="ORF">BDA99DRAFT_484446</name>
</gene>
<dbReference type="InterPro" id="IPR050327">
    <property type="entry name" value="Proton-linked_MCT"/>
</dbReference>
<feature type="domain" description="Major facilitator superfamily (MFS) profile" evidence="4">
    <location>
        <begin position="1"/>
        <end position="369"/>
    </location>
</feature>
<feature type="transmembrane region" description="Helical" evidence="3">
    <location>
        <begin position="109"/>
        <end position="126"/>
    </location>
</feature>
<evidence type="ECO:0000256" key="1">
    <source>
        <dbReference type="ARBA" id="ARBA00004141"/>
    </source>
</evidence>
<dbReference type="PANTHER" id="PTHR11360">
    <property type="entry name" value="MONOCARBOXYLATE TRANSPORTER"/>
    <property type="match status" value="1"/>
</dbReference>
<proteinExistence type="inferred from homology"/>
<evidence type="ECO:0000259" key="4">
    <source>
        <dbReference type="PROSITE" id="PS50850"/>
    </source>
</evidence>
<feature type="transmembrane region" description="Helical" evidence="3">
    <location>
        <begin position="74"/>
        <end position="97"/>
    </location>
</feature>
<accession>A0AAD5JW37</accession>
<feature type="transmembrane region" description="Helical" evidence="3">
    <location>
        <begin position="222"/>
        <end position="245"/>
    </location>
</feature>
<feature type="transmembrane region" description="Helical" evidence="3">
    <location>
        <begin position="49"/>
        <end position="68"/>
    </location>
</feature>
<feature type="transmembrane region" description="Helical" evidence="3">
    <location>
        <begin position="189"/>
        <end position="210"/>
    </location>
</feature>
<reference evidence="5" key="1">
    <citation type="journal article" date="2022" name="IScience">
        <title>Evolution of zygomycete secretomes and the origins of terrestrial fungal ecologies.</title>
        <authorList>
            <person name="Chang Y."/>
            <person name="Wang Y."/>
            <person name="Mondo S."/>
            <person name="Ahrendt S."/>
            <person name="Andreopoulos W."/>
            <person name="Barry K."/>
            <person name="Beard J."/>
            <person name="Benny G.L."/>
            <person name="Blankenship S."/>
            <person name="Bonito G."/>
            <person name="Cuomo C."/>
            <person name="Desiro A."/>
            <person name="Gervers K.A."/>
            <person name="Hundley H."/>
            <person name="Kuo A."/>
            <person name="LaButti K."/>
            <person name="Lang B.F."/>
            <person name="Lipzen A."/>
            <person name="O'Donnell K."/>
            <person name="Pangilinan J."/>
            <person name="Reynolds N."/>
            <person name="Sandor L."/>
            <person name="Smith M.E."/>
            <person name="Tsang A."/>
            <person name="Grigoriev I.V."/>
            <person name="Stajich J.E."/>
            <person name="Spatafora J.W."/>
        </authorList>
    </citation>
    <scope>NUCLEOTIDE SEQUENCE</scope>
    <source>
        <strain evidence="5">RSA 2281</strain>
    </source>
</reference>
<feature type="transmembrane region" description="Helical" evidence="3">
    <location>
        <begin position="279"/>
        <end position="305"/>
    </location>
</feature>
<protein>
    <submittedName>
        <fullName evidence="5">Major facilitator superfamily domain-containing protein</fullName>
    </submittedName>
</protein>
<evidence type="ECO:0000256" key="2">
    <source>
        <dbReference type="ARBA" id="ARBA00006727"/>
    </source>
</evidence>
<dbReference type="PANTHER" id="PTHR11360:SF315">
    <property type="entry name" value="TRANSPORTER MCH2-RELATED"/>
    <property type="match status" value="1"/>
</dbReference>
<name>A0AAD5JW37_9FUNG</name>
<feature type="transmembrane region" description="Helical" evidence="3">
    <location>
        <begin position="138"/>
        <end position="158"/>
    </location>
</feature>
<comment type="similarity">
    <text evidence="2">Belongs to the major facilitator superfamily. Monocarboxylate porter (TC 2.A.1.13) family.</text>
</comment>
<dbReference type="InterPro" id="IPR011701">
    <property type="entry name" value="MFS"/>
</dbReference>
<dbReference type="Proteomes" id="UP001209540">
    <property type="component" value="Unassembled WGS sequence"/>
</dbReference>
<keyword evidence="6" id="KW-1185">Reference proteome</keyword>
<feature type="transmembrane region" description="Helical" evidence="3">
    <location>
        <begin position="20"/>
        <end position="42"/>
    </location>
</feature>
<dbReference type="GO" id="GO:0022857">
    <property type="term" value="F:transmembrane transporter activity"/>
    <property type="evidence" value="ECO:0007669"/>
    <property type="project" value="InterPro"/>
</dbReference>